<dbReference type="EMBL" id="QBMC01000058">
    <property type="protein sequence ID" value="PZO18185.1"/>
    <property type="molecule type" value="Genomic_DNA"/>
</dbReference>
<evidence type="ECO:0000313" key="1">
    <source>
        <dbReference type="EMBL" id="PZO18185.1"/>
    </source>
</evidence>
<proteinExistence type="predicted"/>
<evidence type="ECO:0000313" key="2">
    <source>
        <dbReference type="Proteomes" id="UP000249354"/>
    </source>
</evidence>
<reference evidence="2" key="1">
    <citation type="submission" date="2018-04" db="EMBL/GenBank/DDBJ databases">
        <authorList>
            <person name="Cornet L."/>
        </authorList>
    </citation>
    <scope>NUCLEOTIDE SEQUENCE [LARGE SCALE GENOMIC DNA]</scope>
</reference>
<accession>A0A2W4W7P4</accession>
<reference evidence="1 2" key="2">
    <citation type="submission" date="2018-06" db="EMBL/GenBank/DDBJ databases">
        <title>Metagenomic assembly of (sub)arctic Cyanobacteria and their associated microbiome from non-axenic cultures.</title>
        <authorList>
            <person name="Baurain D."/>
        </authorList>
    </citation>
    <scope>NUCLEOTIDE SEQUENCE [LARGE SCALE GENOMIC DNA]</scope>
    <source>
        <strain evidence="1">ULC129bin1</strain>
    </source>
</reference>
<sequence>MFSTDLAMPREDIEAIVFWLVEYNEWKAAPLSSIEPATSVEGIPINRAQQMFEGNQLEMAISHSDIQKLFNFFSEINDGNRLYSLNGFLKHPDLHKSQPAFFGISIDGPRLKDEELDKFSKQFKTSAYTLQNRSDNYGSGCFYADWDFPSWLPSEMIDPPNPDGIPDRIPDKSYIKWKGQELPQIR</sequence>
<comment type="caution">
    <text evidence="1">The sequence shown here is derived from an EMBL/GenBank/DDBJ whole genome shotgun (WGS) entry which is preliminary data.</text>
</comment>
<dbReference type="Proteomes" id="UP000249354">
    <property type="component" value="Unassembled WGS sequence"/>
</dbReference>
<gene>
    <name evidence="1" type="ORF">DCF25_10165</name>
</gene>
<organism evidence="1 2">
    <name type="scientific">Leptolyngbya foveolarum</name>
    <dbReference type="NCBI Taxonomy" id="47253"/>
    <lineage>
        <taxon>Bacteria</taxon>
        <taxon>Bacillati</taxon>
        <taxon>Cyanobacteriota</taxon>
        <taxon>Cyanophyceae</taxon>
        <taxon>Leptolyngbyales</taxon>
        <taxon>Leptolyngbyaceae</taxon>
        <taxon>Leptolyngbya group</taxon>
        <taxon>Leptolyngbya</taxon>
    </lineage>
</organism>
<protein>
    <submittedName>
        <fullName evidence="1">Uncharacterized protein</fullName>
    </submittedName>
</protein>
<dbReference type="AlphaFoldDB" id="A0A2W4W7P4"/>
<name>A0A2W4W7P4_9CYAN</name>